<dbReference type="OrthoDB" id="9812295at2"/>
<sequence>MLHYVGIAGTNIQRSTNLKLLQYMKKHYSEEAVIEIVDISNLPVFYKASQDHIPEAVNVISGKIRKADGVIIATPEYDHAIPAVLSSALAWFSYRIHPFAGKPVMIVGASYGSLGTSRAQAQLRQILDSPELKASIMPSSEFLVGHSLEAFDDSGNLKNLRLGVQLNGLFSDFSVFVKLTKQMIHSQKQAKEQTKNVNWQDN</sequence>
<dbReference type="InterPro" id="IPR050712">
    <property type="entry name" value="NAD(P)H-dep_reductase"/>
</dbReference>
<dbReference type="PANTHER" id="PTHR30543">
    <property type="entry name" value="CHROMATE REDUCTASE"/>
    <property type="match status" value="1"/>
</dbReference>
<dbReference type="GO" id="GO:0005829">
    <property type="term" value="C:cytosol"/>
    <property type="evidence" value="ECO:0007669"/>
    <property type="project" value="TreeGrafter"/>
</dbReference>
<protein>
    <submittedName>
        <fullName evidence="1">NADPH-dependent FMN reductase</fullName>
    </submittedName>
</protein>
<geneLocation type="plasmid" evidence="1 2">
    <name>pLDW-4</name>
</geneLocation>
<dbReference type="AlphaFoldDB" id="A0A2D1KSP2"/>
<dbReference type="SUPFAM" id="SSF52218">
    <property type="entry name" value="Flavoproteins"/>
    <property type="match status" value="1"/>
</dbReference>
<reference evidence="1 2" key="1">
    <citation type="submission" date="2016-10" db="EMBL/GenBank/DDBJ databases">
        <title>The whole genome sequencing and assembly of L. cotyniformis subsp. torquens DSM 20004 strain.</title>
        <authorList>
            <person name="Park M.-K."/>
            <person name="Lee Y.-J."/>
            <person name="Yi H."/>
            <person name="Bahn Y.-S."/>
            <person name="Kim J.F."/>
            <person name="Lee D.-W."/>
        </authorList>
    </citation>
    <scope>NUCLEOTIDE SEQUENCE [LARGE SCALE GENOMIC DNA]</scope>
    <source>
        <strain evidence="1 2">DSM 20004</strain>
        <plasmid evidence="1 2">pLDW-4</plasmid>
    </source>
</reference>
<dbReference type="PANTHER" id="PTHR30543:SF21">
    <property type="entry name" value="NAD(P)H-DEPENDENT FMN REDUCTASE LOT6"/>
    <property type="match status" value="1"/>
</dbReference>
<dbReference type="InterPro" id="IPR005025">
    <property type="entry name" value="FMN_Rdtase-like_dom"/>
</dbReference>
<dbReference type="Pfam" id="PF03358">
    <property type="entry name" value="FMN_red"/>
    <property type="match status" value="1"/>
</dbReference>
<keyword evidence="2" id="KW-1185">Reference proteome</keyword>
<gene>
    <name evidence="1" type="ORF">LC20004_14405</name>
</gene>
<dbReference type="InterPro" id="IPR029039">
    <property type="entry name" value="Flavoprotein-like_sf"/>
</dbReference>
<dbReference type="GO" id="GO:0016491">
    <property type="term" value="F:oxidoreductase activity"/>
    <property type="evidence" value="ECO:0007669"/>
    <property type="project" value="InterPro"/>
</dbReference>
<proteinExistence type="predicted"/>
<name>A0A2D1KSP2_9LACO</name>
<dbReference type="GO" id="GO:0010181">
    <property type="term" value="F:FMN binding"/>
    <property type="evidence" value="ECO:0007669"/>
    <property type="project" value="TreeGrafter"/>
</dbReference>
<dbReference type="Proteomes" id="UP000223559">
    <property type="component" value="Plasmid pLDW-4"/>
</dbReference>
<dbReference type="RefSeq" id="WP_003593246.1">
    <property type="nucleotide sequence ID" value="NZ_AEOS01000308.1"/>
</dbReference>
<dbReference type="Gene3D" id="3.40.50.360">
    <property type="match status" value="1"/>
</dbReference>
<dbReference type="KEGG" id="lcy:LC20004_14405"/>
<evidence type="ECO:0000313" key="2">
    <source>
        <dbReference type="Proteomes" id="UP000223559"/>
    </source>
</evidence>
<dbReference type="EMBL" id="CP017698">
    <property type="protein sequence ID" value="ATO45119.1"/>
    <property type="molecule type" value="Genomic_DNA"/>
</dbReference>
<accession>A0A2D1KSP2</accession>
<keyword evidence="1" id="KW-0614">Plasmid</keyword>
<organism evidence="1 2">
    <name type="scientific">Loigolactobacillus coryniformis subsp. torquens DSM 20004 = KCTC 3535</name>
    <dbReference type="NCBI Taxonomy" id="1423822"/>
    <lineage>
        <taxon>Bacteria</taxon>
        <taxon>Bacillati</taxon>
        <taxon>Bacillota</taxon>
        <taxon>Bacilli</taxon>
        <taxon>Lactobacillales</taxon>
        <taxon>Lactobacillaceae</taxon>
        <taxon>Loigolactobacillus</taxon>
    </lineage>
</organism>
<evidence type="ECO:0000313" key="1">
    <source>
        <dbReference type="EMBL" id="ATO45119.1"/>
    </source>
</evidence>